<protein>
    <submittedName>
        <fullName evidence="2">Alkaline phosphatase D family protein</fullName>
        <ecNumber evidence="2">3.1.3.1</ecNumber>
    </submittedName>
</protein>
<dbReference type="Proteomes" id="UP001597294">
    <property type="component" value="Unassembled WGS sequence"/>
</dbReference>
<evidence type="ECO:0000313" key="3">
    <source>
        <dbReference type="Proteomes" id="UP001597294"/>
    </source>
</evidence>
<dbReference type="PANTHER" id="PTHR37031">
    <property type="entry name" value="METALLOPHOSPHATASE BINDING DOMAIN PROTEIN"/>
    <property type="match status" value="1"/>
</dbReference>
<dbReference type="CDD" id="cd07389">
    <property type="entry name" value="MPP_PhoD"/>
    <property type="match status" value="1"/>
</dbReference>
<dbReference type="InterPro" id="IPR029052">
    <property type="entry name" value="Metallo-depent_PP-like"/>
</dbReference>
<dbReference type="SUPFAM" id="SSF56300">
    <property type="entry name" value="Metallo-dependent phosphatases"/>
    <property type="match status" value="1"/>
</dbReference>
<dbReference type="RefSeq" id="WP_380250750.1">
    <property type="nucleotide sequence ID" value="NZ_JBHUII010000004.1"/>
</dbReference>
<proteinExistence type="predicted"/>
<keyword evidence="3" id="KW-1185">Reference proteome</keyword>
<dbReference type="EMBL" id="JBHUII010000004">
    <property type="protein sequence ID" value="MFD2205795.1"/>
    <property type="molecule type" value="Genomic_DNA"/>
</dbReference>
<sequence>MVRITVGPVIGLVTDTTARVAIEIDTAADVTCLATDRYGNYVEASLSLKKDRFTAFELSDLEPDSRYTFSFEGAESPVSSSFHTLATTPERMNICAVSCNFTIFREETDCWRDLYDRNIKPGNIDLLVHIGDQIYGDSAFQEAESLLEGALVGSAAQQEQIRDLYRRLYRMTWRFPATRDVMANVPNLMIWDDHEIRDDWGSRAGDNNPATQAHHIGTLAQEVFREYQRQLWQSADDWPDNKFEGHFHKWGEIGLLFVDQRGGRTFEFDPARPYLGTEQWNQISTALSPGGYFDDVRGLVVVTSVPLVYLGDAITNGGSGLVDDLQDHWAYGTHRAEQVEMLRALRKWKAVGGRELLVVGGDVHIGVHTDIKHNNQTIFKQLITSPMTNKPPGFLGFKALKAMLELEESLTDSYAFEHSDYTRLRNYGMVLVRIPEDVTATPKVSGGLEKPHNQKNGG</sequence>
<dbReference type="EC" id="3.1.3.1" evidence="2"/>
<dbReference type="GO" id="GO:0004035">
    <property type="term" value="F:alkaline phosphatase activity"/>
    <property type="evidence" value="ECO:0007669"/>
    <property type="project" value="UniProtKB-EC"/>
</dbReference>
<keyword evidence="2" id="KW-0378">Hydrolase</keyword>
<gene>
    <name evidence="2" type="ORF">ACFSKO_09245</name>
</gene>
<dbReference type="Pfam" id="PF09423">
    <property type="entry name" value="PhoD"/>
    <property type="match status" value="1"/>
</dbReference>
<dbReference type="Gene3D" id="3.60.21.70">
    <property type="entry name" value="PhoD-like phosphatase"/>
    <property type="match status" value="1"/>
</dbReference>
<dbReference type="InterPro" id="IPR018946">
    <property type="entry name" value="PhoD-like_MPP"/>
</dbReference>
<evidence type="ECO:0000313" key="2">
    <source>
        <dbReference type="EMBL" id="MFD2205795.1"/>
    </source>
</evidence>
<name>A0ABW5BLM8_9PROT</name>
<dbReference type="InterPro" id="IPR038607">
    <property type="entry name" value="PhoD-like_sf"/>
</dbReference>
<reference evidence="3" key="1">
    <citation type="journal article" date="2019" name="Int. J. Syst. Evol. Microbiol.">
        <title>The Global Catalogue of Microorganisms (GCM) 10K type strain sequencing project: providing services to taxonomists for standard genome sequencing and annotation.</title>
        <authorList>
            <consortium name="The Broad Institute Genomics Platform"/>
            <consortium name="The Broad Institute Genome Sequencing Center for Infectious Disease"/>
            <person name="Wu L."/>
            <person name="Ma J."/>
        </authorList>
    </citation>
    <scope>NUCLEOTIDE SEQUENCE [LARGE SCALE GENOMIC DNA]</scope>
    <source>
        <strain evidence="3">CGMCC 4.7192</strain>
    </source>
</reference>
<feature type="domain" description="PhoD-like phosphatase metallophosphatase" evidence="1">
    <location>
        <begin position="113"/>
        <end position="435"/>
    </location>
</feature>
<dbReference type="PANTHER" id="PTHR37031:SF2">
    <property type="entry name" value="PHOD-LIKE PHOSPHATASE METALLOPHOSPHATASE DOMAIN-CONTAINING PROTEIN"/>
    <property type="match status" value="1"/>
</dbReference>
<evidence type="ECO:0000259" key="1">
    <source>
        <dbReference type="Pfam" id="PF09423"/>
    </source>
</evidence>
<accession>A0ABW5BLM8</accession>
<organism evidence="2 3">
    <name type="scientific">Kiloniella antarctica</name>
    <dbReference type="NCBI Taxonomy" id="1550907"/>
    <lineage>
        <taxon>Bacteria</taxon>
        <taxon>Pseudomonadati</taxon>
        <taxon>Pseudomonadota</taxon>
        <taxon>Alphaproteobacteria</taxon>
        <taxon>Rhodospirillales</taxon>
        <taxon>Kiloniellaceae</taxon>
        <taxon>Kiloniella</taxon>
    </lineage>
</organism>
<comment type="caution">
    <text evidence="2">The sequence shown here is derived from an EMBL/GenBank/DDBJ whole genome shotgun (WGS) entry which is preliminary data.</text>
</comment>